<dbReference type="EMBL" id="JAYKXP010000338">
    <property type="protein sequence ID" value="KAK7014816.1"/>
    <property type="molecule type" value="Genomic_DNA"/>
</dbReference>
<sequence>MAFTGSRSLTIEGNAINNVGRDQYNLNNSFTRVVGTRVKRKQKKREDEYDQYREIIHGDIYKVEEIDSQNIWELKWETHKHRDSGDSFRRTTHHARLHGEGDKPYTVLTYQGRDALELFGMNRSNVPALIFYDGA</sequence>
<name>A0AAW0AP80_9AGAR</name>
<dbReference type="AlphaFoldDB" id="A0AAW0AP80"/>
<evidence type="ECO:0000313" key="2">
    <source>
        <dbReference type="Proteomes" id="UP001383192"/>
    </source>
</evidence>
<accession>A0AAW0AP80</accession>
<organism evidence="1 2">
    <name type="scientific">Paramarasmius palmivorus</name>
    <dbReference type="NCBI Taxonomy" id="297713"/>
    <lineage>
        <taxon>Eukaryota</taxon>
        <taxon>Fungi</taxon>
        <taxon>Dikarya</taxon>
        <taxon>Basidiomycota</taxon>
        <taxon>Agaricomycotina</taxon>
        <taxon>Agaricomycetes</taxon>
        <taxon>Agaricomycetidae</taxon>
        <taxon>Agaricales</taxon>
        <taxon>Marasmiineae</taxon>
        <taxon>Marasmiaceae</taxon>
        <taxon>Paramarasmius</taxon>
    </lineage>
</organism>
<dbReference type="Proteomes" id="UP001383192">
    <property type="component" value="Unassembled WGS sequence"/>
</dbReference>
<comment type="caution">
    <text evidence="1">The sequence shown here is derived from an EMBL/GenBank/DDBJ whole genome shotgun (WGS) entry which is preliminary data.</text>
</comment>
<keyword evidence="2" id="KW-1185">Reference proteome</keyword>
<gene>
    <name evidence="1" type="ORF">VNI00_019239</name>
</gene>
<protein>
    <submittedName>
        <fullName evidence="1">Uncharacterized protein</fullName>
    </submittedName>
</protein>
<evidence type="ECO:0000313" key="1">
    <source>
        <dbReference type="EMBL" id="KAK7014816.1"/>
    </source>
</evidence>
<reference evidence="1 2" key="1">
    <citation type="submission" date="2024-01" db="EMBL/GenBank/DDBJ databases">
        <title>A draft genome for a cacao thread blight-causing isolate of Paramarasmius palmivorus.</title>
        <authorList>
            <person name="Baruah I.K."/>
            <person name="Bukari Y."/>
            <person name="Amoako-Attah I."/>
            <person name="Meinhardt L.W."/>
            <person name="Bailey B.A."/>
            <person name="Cohen S.P."/>
        </authorList>
    </citation>
    <scope>NUCLEOTIDE SEQUENCE [LARGE SCALE GENOMIC DNA]</scope>
    <source>
        <strain evidence="1 2">GH-12</strain>
    </source>
</reference>
<proteinExistence type="predicted"/>